<comment type="caution">
    <text evidence="1">The sequence shown here is derived from an EMBL/GenBank/DDBJ whole genome shotgun (WGS) entry which is preliminary data.</text>
</comment>
<dbReference type="InterPro" id="IPR000831">
    <property type="entry name" value="Trp_repress"/>
</dbReference>
<dbReference type="InterPro" id="IPR013368">
    <property type="entry name" value="YecD_YerC"/>
</dbReference>
<protein>
    <submittedName>
        <fullName evidence="1">Uncharacterized protein</fullName>
    </submittedName>
</protein>
<dbReference type="GO" id="GO:0003700">
    <property type="term" value="F:DNA-binding transcription factor activity"/>
    <property type="evidence" value="ECO:0007669"/>
    <property type="project" value="InterPro"/>
</dbReference>
<dbReference type="SUPFAM" id="SSF48295">
    <property type="entry name" value="TrpR-like"/>
    <property type="match status" value="1"/>
</dbReference>
<dbReference type="EMBL" id="JACRSU010000005">
    <property type="protein sequence ID" value="MBC8541774.1"/>
    <property type="molecule type" value="Genomic_DNA"/>
</dbReference>
<proteinExistence type="predicted"/>
<evidence type="ECO:0000313" key="2">
    <source>
        <dbReference type="Proteomes" id="UP000611762"/>
    </source>
</evidence>
<accession>A0A926HZ45</accession>
<keyword evidence="2" id="KW-1185">Reference proteome</keyword>
<dbReference type="GO" id="GO:0043565">
    <property type="term" value="F:sequence-specific DNA binding"/>
    <property type="evidence" value="ECO:0007669"/>
    <property type="project" value="InterPro"/>
</dbReference>
<dbReference type="PIRSF" id="PIRSF012508">
    <property type="entry name" value="YerC"/>
    <property type="match status" value="1"/>
</dbReference>
<dbReference type="Pfam" id="PF01371">
    <property type="entry name" value="Trp_repressor"/>
    <property type="match status" value="1"/>
</dbReference>
<evidence type="ECO:0000313" key="1">
    <source>
        <dbReference type="EMBL" id="MBC8541774.1"/>
    </source>
</evidence>
<dbReference type="RefSeq" id="WP_177679540.1">
    <property type="nucleotide sequence ID" value="NZ_JACRSU010000005.1"/>
</dbReference>
<dbReference type="PANTHER" id="PTHR40080">
    <property type="entry name" value="LMO1763 PROTEIN"/>
    <property type="match status" value="1"/>
</dbReference>
<name>A0A926HZ45_9FIRM</name>
<dbReference type="PANTHER" id="PTHR40080:SF1">
    <property type="entry name" value="TRPR-LIKE PROTEIN YERC_YECD"/>
    <property type="match status" value="1"/>
</dbReference>
<organism evidence="1 2">
    <name type="scientific">Congzhengia minquanensis</name>
    <dbReference type="NCBI Taxonomy" id="2763657"/>
    <lineage>
        <taxon>Bacteria</taxon>
        <taxon>Bacillati</taxon>
        <taxon>Bacillota</taxon>
        <taxon>Clostridia</taxon>
        <taxon>Eubacteriales</taxon>
        <taxon>Oscillospiraceae</taxon>
        <taxon>Congzhengia</taxon>
    </lineage>
</organism>
<dbReference type="Gene3D" id="1.10.1270.10">
    <property type="entry name" value="TrpR-like"/>
    <property type="match status" value="1"/>
</dbReference>
<sequence length="99" mass="11143">MEKFQTKLTDNLFHAVLSLKSVEECYKFFEDVCTIKEIQEIAQRLEVARLLKEGRAYNDVAKETGASTATISRVNKCISYGSGGYTIVLERLSNEADSK</sequence>
<dbReference type="AlphaFoldDB" id="A0A926HZ45"/>
<dbReference type="NCBIfam" id="TIGR02531">
    <property type="entry name" value="yecD_yerC"/>
    <property type="match status" value="1"/>
</dbReference>
<dbReference type="Proteomes" id="UP000611762">
    <property type="component" value="Unassembled WGS sequence"/>
</dbReference>
<dbReference type="InterPro" id="IPR038116">
    <property type="entry name" value="TrpR-like_sf"/>
</dbReference>
<gene>
    <name evidence="1" type="ORF">H8698_12370</name>
</gene>
<reference evidence="1" key="1">
    <citation type="submission" date="2020-08" db="EMBL/GenBank/DDBJ databases">
        <title>Genome public.</title>
        <authorList>
            <person name="Liu C."/>
            <person name="Sun Q."/>
        </authorList>
    </citation>
    <scope>NUCLEOTIDE SEQUENCE</scope>
    <source>
        <strain evidence="1">H8</strain>
    </source>
</reference>
<dbReference type="InterPro" id="IPR010921">
    <property type="entry name" value="Trp_repressor/repl_initiator"/>
</dbReference>